<sequence length="702" mass="75506">MKSKTTLFALFCALVGHAQASSGYYSSATGSGYTLKKQLYNIIKGHTDNGYSGLWATYQTSDRDKEYENDNSIIDVYSENPTGTDPYVYQYGTNQCGTYSVEGGCYNREHMIPQSVFNNAAPMVSDAHFIPPTDGKVNGMRSNYPHGMVAVASWTSRNGGKLGSSAVSGYTGTVFEPINEFKGDIARMYFYFATRYENTVANYTSYEMFNGTSNQVFGKPFLDMLLKWHAQDPVSPREIARNNAIYARQGNRNPFIDNPNYVNLIWGGSIADTTAPSIPSNLISSGISTTSCTLSWTASTDNVGVTSYNIYLNGALKITVAGTSANITGLTASTTYSFTVRAKDAAGNTSDSSNALNVTTTAGTDIIAPTVPNNLTVSNVTTTGCVLSWAASTDNVGVIGYDIYQGTLLKTSVIGTTATITGLSASTNYSFTVRAKDAAGNTSGSSNVLNVTTTASTTAITNLYFSEYLEGTSNNKALEITNRTGSPVSLSSYAIKKQTNGSGSWSTGLTLSGTLDNNGKFVIVNSLISSTCYSTALANLSTSAGEMAYNGNDAIGLFKNGVLVDIIGKFNGGIADFSIDETMRRKATAIVPSTTFNKTNDWDIYSVDNCSGLGNRVVKSNENKKDIHLNLFPNPTKGNFQITFEDLAQKYTVEIYTTLGQKIYEITEVTSESIFINDLPKGIYLVKINQNENSTTKRVVVE</sequence>
<evidence type="ECO:0000256" key="5">
    <source>
        <dbReference type="SAM" id="SignalP"/>
    </source>
</evidence>
<dbReference type="Pfam" id="PF00932">
    <property type="entry name" value="LTD"/>
    <property type="match status" value="1"/>
</dbReference>
<dbReference type="NCBIfam" id="TIGR04183">
    <property type="entry name" value="Por_Secre_tail"/>
    <property type="match status" value="1"/>
</dbReference>
<dbReference type="SMART" id="SM00060">
    <property type="entry name" value="FN3"/>
    <property type="match status" value="2"/>
</dbReference>
<evidence type="ECO:0000259" key="7">
    <source>
        <dbReference type="PROSITE" id="PS51841"/>
    </source>
</evidence>
<dbReference type="CDD" id="cd00063">
    <property type="entry name" value="FN3"/>
    <property type="match status" value="2"/>
</dbReference>
<dbReference type="PANTHER" id="PTHR33607:SF2">
    <property type="entry name" value="ENDONUCLEASE-1"/>
    <property type="match status" value="1"/>
</dbReference>
<evidence type="ECO:0000256" key="2">
    <source>
        <dbReference type="ARBA" id="ARBA00022722"/>
    </source>
</evidence>
<reference evidence="8 9" key="1">
    <citation type="journal article" date="2017" name="Infect. Genet. Evol.">
        <title>Comparative genome analysis of fish pathogen Flavobacterium columnare reveals extensive sequence diversity within the species.</title>
        <authorList>
            <person name="Kayansamruaj P."/>
            <person name="Dong H.T."/>
            <person name="Hirono I."/>
            <person name="Kondo H."/>
            <person name="Senapin S."/>
            <person name="Rodkhum C."/>
        </authorList>
    </citation>
    <scope>NUCLEOTIDE SEQUENCE [LARGE SCALE GENOMIC DNA]</scope>
    <source>
        <strain evidence="8 9">1215</strain>
    </source>
</reference>
<dbReference type="Pfam" id="PF00041">
    <property type="entry name" value="fn3"/>
    <property type="match status" value="2"/>
</dbReference>
<dbReference type="AlphaFoldDB" id="A0A246GGT5"/>
<proteinExistence type="inferred from homology"/>
<dbReference type="Pfam" id="PF04231">
    <property type="entry name" value="Endonuclease_1"/>
    <property type="match status" value="1"/>
</dbReference>
<dbReference type="GO" id="GO:0004518">
    <property type="term" value="F:nuclease activity"/>
    <property type="evidence" value="ECO:0007669"/>
    <property type="project" value="UniProtKB-KW"/>
</dbReference>
<keyword evidence="3 5" id="KW-0732">Signal</keyword>
<feature type="signal peptide" evidence="5">
    <location>
        <begin position="1"/>
        <end position="20"/>
    </location>
</feature>
<dbReference type="Pfam" id="PF18962">
    <property type="entry name" value="Por_Secre_tail"/>
    <property type="match status" value="1"/>
</dbReference>
<protein>
    <recommendedName>
        <fullName evidence="10">Endonuclease I</fullName>
    </recommendedName>
</protein>
<dbReference type="PANTHER" id="PTHR33607">
    <property type="entry name" value="ENDONUCLEASE-1"/>
    <property type="match status" value="1"/>
</dbReference>
<comment type="similarity">
    <text evidence="1">Belongs to the EndA/NucM nuclease family.</text>
</comment>
<organism evidence="8 9">
    <name type="scientific">Flavobacterium davisii</name>
    <dbReference type="NCBI Taxonomy" id="2906077"/>
    <lineage>
        <taxon>Bacteria</taxon>
        <taxon>Pseudomonadati</taxon>
        <taxon>Bacteroidota</taxon>
        <taxon>Flavobacteriia</taxon>
        <taxon>Flavobacteriales</taxon>
        <taxon>Flavobacteriaceae</taxon>
        <taxon>Flavobacterium</taxon>
    </lineage>
</organism>
<dbReference type="RefSeq" id="WP_088393765.1">
    <property type="nucleotide sequence ID" value="NZ_MTCZ01000120.1"/>
</dbReference>
<evidence type="ECO:0000256" key="4">
    <source>
        <dbReference type="ARBA" id="ARBA00022801"/>
    </source>
</evidence>
<keyword evidence="2" id="KW-0540">Nuclease</keyword>
<feature type="chain" id="PRO_5012873922" description="Endonuclease I" evidence="5">
    <location>
        <begin position="21"/>
        <end position="702"/>
    </location>
</feature>
<dbReference type="EMBL" id="MTCZ01000120">
    <property type="protein sequence ID" value="OWP83388.1"/>
    <property type="molecule type" value="Genomic_DNA"/>
</dbReference>
<dbReference type="InterPro" id="IPR044925">
    <property type="entry name" value="His-Me_finger_sf"/>
</dbReference>
<dbReference type="InterPro" id="IPR001322">
    <property type="entry name" value="Lamin_tail_dom"/>
</dbReference>
<feature type="domain" description="Fibronectin type-III" evidence="6">
    <location>
        <begin position="371"/>
        <end position="456"/>
    </location>
</feature>
<dbReference type="InterPro" id="IPR013783">
    <property type="entry name" value="Ig-like_fold"/>
</dbReference>
<name>A0A246GGT5_9FLAO</name>
<dbReference type="SUPFAM" id="SSF54060">
    <property type="entry name" value="His-Me finger endonucleases"/>
    <property type="match status" value="1"/>
</dbReference>
<comment type="caution">
    <text evidence="8">The sequence shown here is derived from an EMBL/GenBank/DDBJ whole genome shotgun (WGS) entry which is preliminary data.</text>
</comment>
<dbReference type="PROSITE" id="PS51841">
    <property type="entry name" value="LTD"/>
    <property type="match status" value="1"/>
</dbReference>
<dbReference type="PROSITE" id="PS50853">
    <property type="entry name" value="FN3"/>
    <property type="match status" value="2"/>
</dbReference>
<feature type="domain" description="LTD" evidence="7">
    <location>
        <begin position="451"/>
        <end position="595"/>
    </location>
</feature>
<evidence type="ECO:0008006" key="10">
    <source>
        <dbReference type="Google" id="ProtNLM"/>
    </source>
</evidence>
<evidence type="ECO:0000313" key="9">
    <source>
        <dbReference type="Proteomes" id="UP000197768"/>
    </source>
</evidence>
<feature type="domain" description="Fibronectin type-III" evidence="6">
    <location>
        <begin position="278"/>
        <end position="363"/>
    </location>
</feature>
<keyword evidence="4" id="KW-0378">Hydrolase</keyword>
<dbReference type="Proteomes" id="UP000197768">
    <property type="component" value="Unassembled WGS sequence"/>
</dbReference>
<dbReference type="InterPro" id="IPR026444">
    <property type="entry name" value="Secre_tail"/>
</dbReference>
<evidence type="ECO:0000256" key="1">
    <source>
        <dbReference type="ARBA" id="ARBA00006429"/>
    </source>
</evidence>
<dbReference type="Gene3D" id="2.60.40.10">
    <property type="entry name" value="Immunoglobulins"/>
    <property type="match status" value="2"/>
</dbReference>
<dbReference type="SUPFAM" id="SSF49265">
    <property type="entry name" value="Fibronectin type III"/>
    <property type="match status" value="1"/>
</dbReference>
<evidence type="ECO:0000259" key="6">
    <source>
        <dbReference type="PROSITE" id="PS50853"/>
    </source>
</evidence>
<dbReference type="InterPro" id="IPR007346">
    <property type="entry name" value="Endonuclease-I"/>
</dbReference>
<dbReference type="InterPro" id="IPR036116">
    <property type="entry name" value="FN3_sf"/>
</dbReference>
<evidence type="ECO:0000313" key="8">
    <source>
        <dbReference type="EMBL" id="OWP83388.1"/>
    </source>
</evidence>
<evidence type="ECO:0000256" key="3">
    <source>
        <dbReference type="ARBA" id="ARBA00022729"/>
    </source>
</evidence>
<accession>A0A246GGT5</accession>
<dbReference type="InterPro" id="IPR003961">
    <property type="entry name" value="FN3_dom"/>
</dbReference>
<dbReference type="GO" id="GO:0016787">
    <property type="term" value="F:hydrolase activity"/>
    <property type="evidence" value="ECO:0007669"/>
    <property type="project" value="UniProtKB-KW"/>
</dbReference>
<gene>
    <name evidence="8" type="ORF">BWK59_10750</name>
</gene>